<dbReference type="Gene3D" id="1.10.490.10">
    <property type="entry name" value="Globins"/>
    <property type="match status" value="1"/>
</dbReference>
<dbReference type="InterPro" id="IPR044398">
    <property type="entry name" value="Globin-sensor_dom"/>
</dbReference>
<evidence type="ECO:0000256" key="1">
    <source>
        <dbReference type="ARBA" id="ARBA00012528"/>
    </source>
</evidence>
<feature type="coiled-coil region" evidence="3">
    <location>
        <begin position="171"/>
        <end position="220"/>
    </location>
</feature>
<keyword evidence="3" id="KW-0175">Coiled coil</keyword>
<evidence type="ECO:0000256" key="2">
    <source>
        <dbReference type="ARBA" id="ARBA00034247"/>
    </source>
</evidence>
<reference evidence="5 6" key="1">
    <citation type="submission" date="2016-10" db="EMBL/GenBank/DDBJ databases">
        <authorList>
            <person name="de Groot N.N."/>
        </authorList>
    </citation>
    <scope>NUCLEOTIDE SEQUENCE [LARGE SCALE GENOMIC DNA]</scope>
    <source>
        <strain evidence="5">1</strain>
    </source>
</reference>
<dbReference type="GO" id="GO:0020037">
    <property type="term" value="F:heme binding"/>
    <property type="evidence" value="ECO:0007669"/>
    <property type="project" value="InterPro"/>
</dbReference>
<dbReference type="PANTHER" id="PTHR45138:SF9">
    <property type="entry name" value="DIGUANYLATE CYCLASE DGCM-RELATED"/>
    <property type="match status" value="1"/>
</dbReference>
<dbReference type="Pfam" id="PF00990">
    <property type="entry name" value="GGDEF"/>
    <property type="match status" value="1"/>
</dbReference>
<sequence length="359" mass="40373">MNSEIVSNCLMLGFDCKRIQKTISLLGLDAEHGKHAKRLRREFIEGKTEALVSSCFDSFAICEDVLLIKENIGIESFKEFWIDYLCGFGQNFDTPKYFEERLGVAVAWAHKKVPLGVLHLQLCLIQQALVDSLSTQCKSDPKTLWPLVDCVFKITSLSVYLTVEGYHLVEADELQKTFDKLSEEALKLHQKVAIDHLTGVLSYSSLMDTLERQVNEAKQNGSPLCVIMADLDFFKRVNDTYGHLVGDIVLKHTAERIQAAIRGFDMIGRFGGEEFVIILENTDLALAKIIAERIRKGIADTPIHAKKFDIDITISLGMAMLRKDDHPEILLERADTAMYEAKKNGRNRVVVAGDLESAH</sequence>
<dbReference type="Proteomes" id="UP000198729">
    <property type="component" value="Unassembled WGS sequence"/>
</dbReference>
<evidence type="ECO:0000259" key="4">
    <source>
        <dbReference type="PROSITE" id="PS50887"/>
    </source>
</evidence>
<accession>A0A1G5SHN0</accession>
<dbReference type="SMART" id="SM00267">
    <property type="entry name" value="GGDEF"/>
    <property type="match status" value="1"/>
</dbReference>
<dbReference type="EC" id="2.7.7.65" evidence="1"/>
<dbReference type="STRING" id="51642.NSMM_690004"/>
<protein>
    <recommendedName>
        <fullName evidence="1">diguanylate cyclase</fullName>
        <ecNumber evidence="1">2.7.7.65</ecNumber>
    </recommendedName>
</protein>
<organism evidence="5 6">
    <name type="scientific">Nitrosomonas mobilis</name>
    <dbReference type="NCBI Taxonomy" id="51642"/>
    <lineage>
        <taxon>Bacteria</taxon>
        <taxon>Pseudomonadati</taxon>
        <taxon>Pseudomonadota</taxon>
        <taxon>Betaproteobacteria</taxon>
        <taxon>Nitrosomonadales</taxon>
        <taxon>Nitrosomonadaceae</taxon>
        <taxon>Nitrosomonas</taxon>
    </lineage>
</organism>
<feature type="domain" description="GGDEF" evidence="4">
    <location>
        <begin position="222"/>
        <end position="354"/>
    </location>
</feature>
<evidence type="ECO:0000256" key="3">
    <source>
        <dbReference type="SAM" id="Coils"/>
    </source>
</evidence>
<dbReference type="SUPFAM" id="SSF55073">
    <property type="entry name" value="Nucleotide cyclase"/>
    <property type="match status" value="1"/>
</dbReference>
<keyword evidence="6" id="KW-1185">Reference proteome</keyword>
<dbReference type="GO" id="GO:0019825">
    <property type="term" value="F:oxygen binding"/>
    <property type="evidence" value="ECO:0007669"/>
    <property type="project" value="InterPro"/>
</dbReference>
<dbReference type="EMBL" id="FMWO01000079">
    <property type="protein sequence ID" value="SCZ86713.1"/>
    <property type="molecule type" value="Genomic_DNA"/>
</dbReference>
<evidence type="ECO:0000313" key="6">
    <source>
        <dbReference type="Proteomes" id="UP000198729"/>
    </source>
</evidence>
<dbReference type="PROSITE" id="PS50887">
    <property type="entry name" value="GGDEF"/>
    <property type="match status" value="1"/>
</dbReference>
<dbReference type="InterPro" id="IPR043128">
    <property type="entry name" value="Rev_trsase/Diguanyl_cyclase"/>
</dbReference>
<dbReference type="InterPro" id="IPR050469">
    <property type="entry name" value="Diguanylate_Cyclase"/>
</dbReference>
<dbReference type="Gene3D" id="3.30.70.270">
    <property type="match status" value="1"/>
</dbReference>
<dbReference type="CDD" id="cd01949">
    <property type="entry name" value="GGDEF"/>
    <property type="match status" value="1"/>
</dbReference>
<dbReference type="RefSeq" id="WP_090287944.1">
    <property type="nucleotide sequence ID" value="NZ_FMWO01000079.1"/>
</dbReference>
<dbReference type="InterPro" id="IPR012292">
    <property type="entry name" value="Globin/Proto"/>
</dbReference>
<dbReference type="AlphaFoldDB" id="A0A1G5SHN0"/>
<dbReference type="OrthoDB" id="9813903at2"/>
<gene>
    <name evidence="5" type="ORF">NSMM_690004</name>
</gene>
<dbReference type="Pfam" id="PF11563">
    <property type="entry name" value="Protoglobin"/>
    <property type="match status" value="1"/>
</dbReference>
<dbReference type="NCBIfam" id="TIGR00254">
    <property type="entry name" value="GGDEF"/>
    <property type="match status" value="1"/>
</dbReference>
<dbReference type="InterPro" id="IPR029787">
    <property type="entry name" value="Nucleotide_cyclase"/>
</dbReference>
<proteinExistence type="predicted"/>
<dbReference type="FunFam" id="3.30.70.270:FF:000001">
    <property type="entry name" value="Diguanylate cyclase domain protein"/>
    <property type="match status" value="1"/>
</dbReference>
<comment type="catalytic activity">
    <reaction evidence="2">
        <text>2 GTP = 3',3'-c-di-GMP + 2 diphosphate</text>
        <dbReference type="Rhea" id="RHEA:24898"/>
        <dbReference type="ChEBI" id="CHEBI:33019"/>
        <dbReference type="ChEBI" id="CHEBI:37565"/>
        <dbReference type="ChEBI" id="CHEBI:58805"/>
        <dbReference type="EC" id="2.7.7.65"/>
    </reaction>
</comment>
<dbReference type="InterPro" id="IPR000160">
    <property type="entry name" value="GGDEF_dom"/>
</dbReference>
<dbReference type="PANTHER" id="PTHR45138">
    <property type="entry name" value="REGULATORY COMPONENTS OF SENSORY TRANSDUCTION SYSTEM"/>
    <property type="match status" value="1"/>
</dbReference>
<name>A0A1G5SHN0_9PROT</name>
<dbReference type="GO" id="GO:0052621">
    <property type="term" value="F:diguanylate cyclase activity"/>
    <property type="evidence" value="ECO:0007669"/>
    <property type="project" value="UniProtKB-EC"/>
</dbReference>
<evidence type="ECO:0000313" key="5">
    <source>
        <dbReference type="EMBL" id="SCZ86713.1"/>
    </source>
</evidence>